<dbReference type="SUPFAM" id="SSF57903">
    <property type="entry name" value="FYVE/PHD zinc finger"/>
    <property type="match status" value="1"/>
</dbReference>
<gene>
    <name evidence="9" type="ORF">DKX38_001195</name>
</gene>
<evidence type="ECO:0000259" key="8">
    <source>
        <dbReference type="Pfam" id="PF23209"/>
    </source>
</evidence>
<accession>A0A5N5P5J5</accession>
<dbReference type="GO" id="GO:0003714">
    <property type="term" value="F:transcription corepressor activity"/>
    <property type="evidence" value="ECO:0007669"/>
    <property type="project" value="InterPro"/>
</dbReference>
<dbReference type="Pfam" id="PF16135">
    <property type="entry name" value="TDBD"/>
    <property type="match status" value="1"/>
</dbReference>
<keyword evidence="4" id="KW-0862">Zinc</keyword>
<proteinExistence type="predicted"/>
<protein>
    <submittedName>
        <fullName evidence="9">Uncharacterized protein</fullName>
    </submittedName>
</protein>
<dbReference type="InterPro" id="IPR013083">
    <property type="entry name" value="Znf_RING/FYVE/PHD"/>
</dbReference>
<organism evidence="9 10">
    <name type="scientific">Salix brachista</name>
    <dbReference type="NCBI Taxonomy" id="2182728"/>
    <lineage>
        <taxon>Eukaryota</taxon>
        <taxon>Viridiplantae</taxon>
        <taxon>Streptophyta</taxon>
        <taxon>Embryophyta</taxon>
        <taxon>Tracheophyta</taxon>
        <taxon>Spermatophyta</taxon>
        <taxon>Magnoliopsida</taxon>
        <taxon>eudicotyledons</taxon>
        <taxon>Gunneridae</taxon>
        <taxon>Pentapetalae</taxon>
        <taxon>rosids</taxon>
        <taxon>fabids</taxon>
        <taxon>Malpighiales</taxon>
        <taxon>Salicaceae</taxon>
        <taxon>Saliceae</taxon>
        <taxon>Salix</taxon>
    </lineage>
</organism>
<feature type="compositionally biased region" description="Basic residues" evidence="6">
    <location>
        <begin position="65"/>
        <end position="74"/>
    </location>
</feature>
<feature type="region of interest" description="Disordered" evidence="6">
    <location>
        <begin position="1"/>
        <end position="89"/>
    </location>
</feature>
<keyword evidence="10" id="KW-1185">Reference proteome</keyword>
<name>A0A5N5P5J5_9ROSI</name>
<feature type="compositionally biased region" description="Acidic residues" evidence="6">
    <location>
        <begin position="19"/>
        <end position="32"/>
    </location>
</feature>
<comment type="caution">
    <text evidence="9">The sequence shown here is derived from an EMBL/GenBank/DDBJ whole genome shotgun (WGS) entry which is preliminary data.</text>
</comment>
<dbReference type="EMBL" id="VDCV01000001">
    <property type="protein sequence ID" value="KAB5574001.1"/>
    <property type="molecule type" value="Genomic_DNA"/>
</dbReference>
<keyword evidence="5" id="KW-0539">Nucleus</keyword>
<evidence type="ECO:0000256" key="3">
    <source>
        <dbReference type="ARBA" id="ARBA00022771"/>
    </source>
</evidence>
<dbReference type="Proteomes" id="UP000326939">
    <property type="component" value="Chromosome 1"/>
</dbReference>
<dbReference type="PANTHER" id="PTHR46309:SF5">
    <property type="entry name" value="GNAT FAMILY ACETYLTRANSFERASE"/>
    <property type="match status" value="1"/>
</dbReference>
<dbReference type="InterPro" id="IPR011011">
    <property type="entry name" value="Znf_FYVE_PHD"/>
</dbReference>
<evidence type="ECO:0000259" key="7">
    <source>
        <dbReference type="Pfam" id="PF16135"/>
    </source>
</evidence>
<evidence type="ECO:0000256" key="2">
    <source>
        <dbReference type="ARBA" id="ARBA00022723"/>
    </source>
</evidence>
<dbReference type="GO" id="GO:0006357">
    <property type="term" value="P:regulation of transcription by RNA polymerase II"/>
    <property type="evidence" value="ECO:0007669"/>
    <property type="project" value="TreeGrafter"/>
</dbReference>
<keyword evidence="3" id="KW-0863">Zinc-finger</keyword>
<sequence length="558" mass="63120">MAYKLRIRTRTQKRPYVSCDDDDDDDDDDGYESDSRRRMDPEFTRNVRPRRSNTLITESAEQRRAGRPPRRTRKSTPSAGEASTSGSKPGEYVARTIMSWLIDHGIIIENEKIYYVADREGDSDDHKQNKREVLMKGRSRREGVRCECCNEVMTVWDFETHAGSVLQRPYENIYVARSNSSLLQCQVEVWQSNVEVERRTFNEIVPRDGASDKHDDACLICGDGGDLICCEKCWSTSHLKCLGLEVKHSPGRLDLSLQRVQALFPTLKVTNEAVSFAVVDHFQCIINYKEWDLNTSGETLACDSRCGEVHEKLQSLVGVKHELEGGFCWTLLQRMEPDNLDFRDRHLITECNSKIALAWEVLDECFTTIIDRHTQINVVQSVAYSRGSNLNRINFRGFYTAILEKNDDIISAATIRVHGTDLAEMPFIGTRHLYRQNGMSRMLLVTLESVSSDILTVVGVEHLIIPSVQELTEMWERKCGFSPIEDAVSQKIINRSTLTFPSAVRLQKALLSTPAGSPSAVMNADVGVDMVSENCAKLAGLDLNQEYTESGDEEAENK</sequence>
<comment type="subcellular location">
    <subcellularLocation>
        <location evidence="1">Nucleus</location>
    </subcellularLocation>
</comment>
<evidence type="ECO:0000313" key="9">
    <source>
        <dbReference type="EMBL" id="KAB5574001.1"/>
    </source>
</evidence>
<evidence type="ECO:0000256" key="4">
    <source>
        <dbReference type="ARBA" id="ARBA00022833"/>
    </source>
</evidence>
<evidence type="ECO:0000256" key="1">
    <source>
        <dbReference type="ARBA" id="ARBA00004123"/>
    </source>
</evidence>
<feature type="domain" description="Tify" evidence="7">
    <location>
        <begin position="137"/>
        <end position="188"/>
    </location>
</feature>
<evidence type="ECO:0000256" key="6">
    <source>
        <dbReference type="SAM" id="MobiDB-lite"/>
    </source>
</evidence>
<keyword evidence="2" id="KW-0479">Metal-binding</keyword>
<evidence type="ECO:0000313" key="10">
    <source>
        <dbReference type="Proteomes" id="UP000326939"/>
    </source>
</evidence>
<dbReference type="InterPro" id="IPR042163">
    <property type="entry name" value="PHF12"/>
</dbReference>
<dbReference type="GO" id="GO:0005634">
    <property type="term" value="C:nucleus"/>
    <property type="evidence" value="ECO:0007669"/>
    <property type="project" value="UniProtKB-SubCell"/>
</dbReference>
<dbReference type="InterPro" id="IPR056511">
    <property type="entry name" value="IDM1_C"/>
</dbReference>
<dbReference type="AlphaFoldDB" id="A0A5N5P5J5"/>
<feature type="compositionally biased region" description="Basic and acidic residues" evidence="6">
    <location>
        <begin position="33"/>
        <end position="45"/>
    </location>
</feature>
<dbReference type="GO" id="GO:0008270">
    <property type="term" value="F:zinc ion binding"/>
    <property type="evidence" value="ECO:0007669"/>
    <property type="project" value="UniProtKB-KW"/>
</dbReference>
<dbReference type="PANTHER" id="PTHR46309">
    <property type="entry name" value="PHD FINGER PROTEIN 12"/>
    <property type="match status" value="1"/>
</dbReference>
<feature type="compositionally biased region" description="Basic residues" evidence="6">
    <location>
        <begin position="1"/>
        <end position="13"/>
    </location>
</feature>
<dbReference type="Gene3D" id="3.30.40.10">
    <property type="entry name" value="Zinc/RING finger domain, C3HC4 (zinc finger)"/>
    <property type="match status" value="1"/>
</dbReference>
<dbReference type="InterPro" id="IPR032308">
    <property type="entry name" value="TDBD"/>
</dbReference>
<reference evidence="10" key="1">
    <citation type="journal article" date="2019" name="Gigascience">
        <title>De novo genome assembly of the endangered Acer yangbiense, a plant species with extremely small populations endemic to Yunnan Province, China.</title>
        <authorList>
            <person name="Yang J."/>
            <person name="Wariss H.M."/>
            <person name="Tao L."/>
            <person name="Zhang R."/>
            <person name="Yun Q."/>
            <person name="Hollingsworth P."/>
            <person name="Dao Z."/>
            <person name="Luo G."/>
            <person name="Guo H."/>
            <person name="Ma Y."/>
            <person name="Sun W."/>
        </authorList>
    </citation>
    <scope>NUCLEOTIDE SEQUENCE [LARGE SCALE GENOMIC DNA]</scope>
    <source>
        <strain evidence="10">cv. br00</strain>
    </source>
</reference>
<feature type="domain" description="Increased DNA methylation 1 C-terminal" evidence="8">
    <location>
        <begin position="366"/>
        <end position="508"/>
    </location>
</feature>
<evidence type="ECO:0000256" key="5">
    <source>
        <dbReference type="ARBA" id="ARBA00023242"/>
    </source>
</evidence>
<dbReference type="Pfam" id="PF23209">
    <property type="entry name" value="IDM1_C"/>
    <property type="match status" value="1"/>
</dbReference>